<dbReference type="Pfam" id="PF01593">
    <property type="entry name" value="Amino_oxidase"/>
    <property type="match status" value="1"/>
</dbReference>
<dbReference type="PANTHER" id="PTHR42923">
    <property type="entry name" value="PROTOPORPHYRINOGEN OXIDASE"/>
    <property type="match status" value="1"/>
</dbReference>
<name>A0A933W477_UNCEI</name>
<evidence type="ECO:0000313" key="3">
    <source>
        <dbReference type="Proteomes" id="UP000696931"/>
    </source>
</evidence>
<proteinExistence type="predicted"/>
<dbReference type="InterPro" id="IPR050464">
    <property type="entry name" value="Zeta_carotene_desat/Oxidored"/>
</dbReference>
<dbReference type="SUPFAM" id="SSF51905">
    <property type="entry name" value="FAD/NAD(P)-binding domain"/>
    <property type="match status" value="1"/>
</dbReference>
<dbReference type="InterPro" id="IPR002937">
    <property type="entry name" value="Amino_oxidase"/>
</dbReference>
<dbReference type="EMBL" id="JACRIW010000108">
    <property type="protein sequence ID" value="MBI5170743.1"/>
    <property type="molecule type" value="Genomic_DNA"/>
</dbReference>
<dbReference type="Gene3D" id="3.50.50.60">
    <property type="entry name" value="FAD/NAD(P)-binding domain"/>
    <property type="match status" value="1"/>
</dbReference>
<gene>
    <name evidence="2" type="ORF">HZA61_14740</name>
</gene>
<dbReference type="AlphaFoldDB" id="A0A933W477"/>
<sequence length="419" mass="45937">MKVAIIGSGISGLTVAAHLHGAHEVTVFEAASHIGGHTHTVRVDTPAGPFDVDTGFVVFNERTYPEFCAMLARLGVPSRETSMGFGVSDQRSGLEYGGETLDAVFAQRRNLVNPAFLRMLSDILRFNREAEGLVAGAYAHATLGELCNGAGFSPAFRDSYLVPMGAAIWSASERDMRAFPAAFFVRFFRNHGLLEPPAKQPRWRVVANGSHAYVKPLIAPFADRVHTNTPVHGVRRTTDAVEVRLDGATRTFDEVVFATHSDQTLALLADATPLEREVLGAFRYQVNTAVLHTDTGVLPRARRAWASWNYHVPADRGAPVSVTYDMTHLQGLASPERFLVTLNDSGRVREERVIRRMTFEHPIFTHDSLAAQARHAEVSGSHRAHFCGAYWRNGFHEDGVVSGLAVARAFAARPEPVFA</sequence>
<evidence type="ECO:0000259" key="1">
    <source>
        <dbReference type="Pfam" id="PF01593"/>
    </source>
</evidence>
<comment type="caution">
    <text evidence="2">The sequence shown here is derived from an EMBL/GenBank/DDBJ whole genome shotgun (WGS) entry which is preliminary data.</text>
</comment>
<dbReference type="Proteomes" id="UP000696931">
    <property type="component" value="Unassembled WGS sequence"/>
</dbReference>
<accession>A0A933W477</accession>
<evidence type="ECO:0000313" key="2">
    <source>
        <dbReference type="EMBL" id="MBI5170743.1"/>
    </source>
</evidence>
<feature type="domain" description="Amine oxidase" evidence="1">
    <location>
        <begin position="10"/>
        <end position="409"/>
    </location>
</feature>
<organism evidence="2 3">
    <name type="scientific">Eiseniibacteriota bacterium</name>
    <dbReference type="NCBI Taxonomy" id="2212470"/>
    <lineage>
        <taxon>Bacteria</taxon>
        <taxon>Candidatus Eiseniibacteriota</taxon>
    </lineage>
</organism>
<reference evidence="2" key="1">
    <citation type="submission" date="2020-07" db="EMBL/GenBank/DDBJ databases">
        <title>Huge and variable diversity of episymbiotic CPR bacteria and DPANN archaea in groundwater ecosystems.</title>
        <authorList>
            <person name="He C.Y."/>
            <person name="Keren R."/>
            <person name="Whittaker M."/>
            <person name="Farag I.F."/>
            <person name="Doudna J."/>
            <person name="Cate J.H.D."/>
            <person name="Banfield J.F."/>
        </authorList>
    </citation>
    <scope>NUCLEOTIDE SEQUENCE</scope>
    <source>
        <strain evidence="2">NC_groundwater_1813_Pr3_B-0.1um_71_17</strain>
    </source>
</reference>
<dbReference type="PANTHER" id="PTHR42923:SF17">
    <property type="entry name" value="AMINE OXIDASE DOMAIN-CONTAINING PROTEIN"/>
    <property type="match status" value="1"/>
</dbReference>
<dbReference type="FunFam" id="1.10.405.20:FF:000001">
    <property type="entry name" value="Amine oxidase"/>
    <property type="match status" value="1"/>
</dbReference>
<dbReference type="InterPro" id="IPR036188">
    <property type="entry name" value="FAD/NAD-bd_sf"/>
</dbReference>
<protein>
    <submittedName>
        <fullName evidence="2">FAD-dependent oxidoreductase</fullName>
    </submittedName>
</protein>
<dbReference type="GO" id="GO:0016491">
    <property type="term" value="F:oxidoreductase activity"/>
    <property type="evidence" value="ECO:0007669"/>
    <property type="project" value="InterPro"/>
</dbReference>